<reference evidence="1 2" key="1">
    <citation type="journal article" date="2019" name="Sci. Rep.">
        <title>Orb-weaving spider Araneus ventricosus genome elucidates the spidroin gene catalogue.</title>
        <authorList>
            <person name="Kono N."/>
            <person name="Nakamura H."/>
            <person name="Ohtoshi R."/>
            <person name="Moran D.A.P."/>
            <person name="Shinohara A."/>
            <person name="Yoshida Y."/>
            <person name="Fujiwara M."/>
            <person name="Mori M."/>
            <person name="Tomita M."/>
            <person name="Arakawa K."/>
        </authorList>
    </citation>
    <scope>NUCLEOTIDE SEQUENCE [LARGE SCALE GENOMIC DNA]</scope>
</reference>
<keyword evidence="2" id="KW-1185">Reference proteome</keyword>
<protein>
    <submittedName>
        <fullName evidence="1">Uncharacterized protein</fullName>
    </submittedName>
</protein>
<proteinExistence type="predicted"/>
<accession>A0A4Y1ZRI8</accession>
<gene>
    <name evidence="1" type="ORF">AVEN_79701_1</name>
</gene>
<evidence type="ECO:0000313" key="2">
    <source>
        <dbReference type="Proteomes" id="UP000499080"/>
    </source>
</evidence>
<dbReference type="EMBL" id="BGPR01077146">
    <property type="protein sequence ID" value="GBL64292.1"/>
    <property type="molecule type" value="Genomic_DNA"/>
</dbReference>
<name>A0A4Y1ZRI8_ARAVE</name>
<organism evidence="1 2">
    <name type="scientific">Araneus ventricosus</name>
    <name type="common">Orbweaver spider</name>
    <name type="synonym">Epeira ventricosa</name>
    <dbReference type="NCBI Taxonomy" id="182803"/>
    <lineage>
        <taxon>Eukaryota</taxon>
        <taxon>Metazoa</taxon>
        <taxon>Ecdysozoa</taxon>
        <taxon>Arthropoda</taxon>
        <taxon>Chelicerata</taxon>
        <taxon>Arachnida</taxon>
        <taxon>Araneae</taxon>
        <taxon>Araneomorphae</taxon>
        <taxon>Entelegynae</taxon>
        <taxon>Araneoidea</taxon>
        <taxon>Araneidae</taxon>
        <taxon>Araneus</taxon>
    </lineage>
</organism>
<comment type="caution">
    <text evidence="1">The sequence shown here is derived from an EMBL/GenBank/DDBJ whole genome shotgun (WGS) entry which is preliminary data.</text>
</comment>
<evidence type="ECO:0000313" key="1">
    <source>
        <dbReference type="EMBL" id="GBL64292.1"/>
    </source>
</evidence>
<dbReference type="Proteomes" id="UP000499080">
    <property type="component" value="Unassembled WGS sequence"/>
</dbReference>
<sequence length="109" mass="12444">MNIIEPIWVACVCCSEEISATWHSCGFCGLPCRIHGVKRLTQDTLQTLVDAMPRRVASLLCARVDLVILDRCTSFLALPVYFLLETKLDYFFFSSLTILPYCGFRYKKP</sequence>
<dbReference type="AlphaFoldDB" id="A0A4Y1ZRI8"/>